<evidence type="ECO:0000313" key="1">
    <source>
        <dbReference type="EMBL" id="MPM81542.1"/>
    </source>
</evidence>
<dbReference type="EMBL" id="VSSQ01030859">
    <property type="protein sequence ID" value="MPM81542.1"/>
    <property type="molecule type" value="Genomic_DNA"/>
</dbReference>
<accession>A0A645CXX0</accession>
<proteinExistence type="predicted"/>
<gene>
    <name evidence="1" type="ORF">SDC9_128596</name>
</gene>
<organism evidence="1">
    <name type="scientific">bioreactor metagenome</name>
    <dbReference type="NCBI Taxonomy" id="1076179"/>
    <lineage>
        <taxon>unclassified sequences</taxon>
        <taxon>metagenomes</taxon>
        <taxon>ecological metagenomes</taxon>
    </lineage>
</organism>
<dbReference type="AlphaFoldDB" id="A0A645CXX0"/>
<protein>
    <submittedName>
        <fullName evidence="1">Uncharacterized protein</fullName>
    </submittedName>
</protein>
<comment type="caution">
    <text evidence="1">The sequence shown here is derived from an EMBL/GenBank/DDBJ whole genome shotgun (WGS) entry which is preliminary data.</text>
</comment>
<reference evidence="1" key="1">
    <citation type="submission" date="2019-08" db="EMBL/GenBank/DDBJ databases">
        <authorList>
            <person name="Kucharzyk K."/>
            <person name="Murdoch R.W."/>
            <person name="Higgins S."/>
            <person name="Loffler F."/>
        </authorList>
    </citation>
    <scope>NUCLEOTIDE SEQUENCE</scope>
</reference>
<sequence length="149" mass="17059">MSKVLLWFQAVLQAGERKAEECHYTQAGQAMQLPWNLRVSFWYDVSRLSSIYRELPGCPHPTASLSSRRLKLPVELSAHPIRMNAHPMQKTCCLRKKHVKLSFFTKYHKYLYSKQLPPMNSLSIEIFGTSSDGMTGTKLNIERSLCASP</sequence>
<name>A0A645CXX0_9ZZZZ</name>